<reference evidence="3" key="1">
    <citation type="submission" date="2016-06" db="UniProtKB">
        <authorList>
            <consortium name="WormBaseParasite"/>
        </authorList>
    </citation>
    <scope>IDENTIFICATION</scope>
</reference>
<keyword evidence="2" id="KW-1185">Reference proteome</keyword>
<evidence type="ECO:0000313" key="3">
    <source>
        <dbReference type="WBParaSite" id="TCNE_0000380201-mRNA-1"/>
    </source>
</evidence>
<dbReference type="Proteomes" id="UP000050794">
    <property type="component" value="Unassembled WGS sequence"/>
</dbReference>
<evidence type="ECO:0000313" key="1">
    <source>
        <dbReference type="EMBL" id="VDM29519.1"/>
    </source>
</evidence>
<accession>A0A183U5N2</accession>
<dbReference type="AlphaFoldDB" id="A0A183U5N2"/>
<gene>
    <name evidence="1" type="ORF">TCNE_LOCUS3802</name>
</gene>
<protein>
    <submittedName>
        <fullName evidence="1 3">Uncharacterized protein</fullName>
    </submittedName>
</protein>
<organism evidence="2 3">
    <name type="scientific">Toxocara canis</name>
    <name type="common">Canine roundworm</name>
    <dbReference type="NCBI Taxonomy" id="6265"/>
    <lineage>
        <taxon>Eukaryota</taxon>
        <taxon>Metazoa</taxon>
        <taxon>Ecdysozoa</taxon>
        <taxon>Nematoda</taxon>
        <taxon>Chromadorea</taxon>
        <taxon>Rhabditida</taxon>
        <taxon>Spirurina</taxon>
        <taxon>Ascaridomorpha</taxon>
        <taxon>Ascaridoidea</taxon>
        <taxon>Toxocaridae</taxon>
        <taxon>Toxocara</taxon>
    </lineage>
</organism>
<dbReference type="EMBL" id="UYWY01005341">
    <property type="protein sequence ID" value="VDM29519.1"/>
    <property type="molecule type" value="Genomic_DNA"/>
</dbReference>
<dbReference type="WBParaSite" id="TCNE_0000380201-mRNA-1">
    <property type="protein sequence ID" value="TCNE_0000380201-mRNA-1"/>
    <property type="gene ID" value="TCNE_0000380201"/>
</dbReference>
<evidence type="ECO:0000313" key="2">
    <source>
        <dbReference type="Proteomes" id="UP000050794"/>
    </source>
</evidence>
<reference evidence="1 2" key="2">
    <citation type="submission" date="2018-11" db="EMBL/GenBank/DDBJ databases">
        <authorList>
            <consortium name="Pathogen Informatics"/>
        </authorList>
    </citation>
    <scope>NUCLEOTIDE SEQUENCE [LARGE SCALE GENOMIC DNA]</scope>
</reference>
<name>A0A183U5N2_TOXCA</name>
<proteinExistence type="predicted"/>
<sequence>MMFCSETVNSLVDDCSVMVKPKGSSSARNQIKTSCTTSSSYGKHLRLTRVARKPYGRLLETEDVEDLCPERSSIMCSQMCYPHDRKRTLEVSERSAAVDQGRTRSEPFRKSASGQKMLSSTAFLMLMLCATDAMKVSKPGADLLSPLHPDYLSKVC</sequence>